<proteinExistence type="predicted"/>
<name>A0A382I124_9ZZZZ</name>
<accession>A0A382I124</accession>
<reference evidence="1" key="1">
    <citation type="submission" date="2018-05" db="EMBL/GenBank/DDBJ databases">
        <authorList>
            <person name="Lanie J.A."/>
            <person name="Ng W.-L."/>
            <person name="Kazmierczak K.M."/>
            <person name="Andrzejewski T.M."/>
            <person name="Davidsen T.M."/>
            <person name="Wayne K.J."/>
            <person name="Tettelin H."/>
            <person name="Glass J.I."/>
            <person name="Rusch D."/>
            <person name="Podicherti R."/>
            <person name="Tsui H.-C.T."/>
            <person name="Winkler M.E."/>
        </authorList>
    </citation>
    <scope>NUCLEOTIDE SEQUENCE</scope>
</reference>
<gene>
    <name evidence="1" type="ORF">METZ01_LOCUS245886</name>
</gene>
<organism evidence="1">
    <name type="scientific">marine metagenome</name>
    <dbReference type="NCBI Taxonomy" id="408172"/>
    <lineage>
        <taxon>unclassified sequences</taxon>
        <taxon>metagenomes</taxon>
        <taxon>ecological metagenomes</taxon>
    </lineage>
</organism>
<sequence>MITIGEEELDSLIQSEWNFLESKKGEWSLLEGKQDMEVLEHVLRCILHLDLTEEKPREFKECIKVQNPDGGWPKESYTDKTSMWITTFVGLKLCRGNLVLEDPDIQATVDKTLEYVLSMQEEDGHW</sequence>
<dbReference type="SUPFAM" id="SSF48239">
    <property type="entry name" value="Terpenoid cyclases/Protein prenyltransferases"/>
    <property type="match status" value="1"/>
</dbReference>
<evidence type="ECO:0000313" key="1">
    <source>
        <dbReference type="EMBL" id="SVB93032.1"/>
    </source>
</evidence>
<protein>
    <recommendedName>
        <fullName evidence="2">Squalene cyclase N-terminal domain-containing protein</fullName>
    </recommendedName>
</protein>
<evidence type="ECO:0008006" key="2">
    <source>
        <dbReference type="Google" id="ProtNLM"/>
    </source>
</evidence>
<dbReference type="EMBL" id="UINC01064399">
    <property type="protein sequence ID" value="SVB93032.1"/>
    <property type="molecule type" value="Genomic_DNA"/>
</dbReference>
<dbReference type="AlphaFoldDB" id="A0A382I124"/>
<feature type="non-terminal residue" evidence="1">
    <location>
        <position position="126"/>
    </location>
</feature>
<dbReference type="Gene3D" id="1.50.10.20">
    <property type="match status" value="1"/>
</dbReference>
<dbReference type="InterPro" id="IPR008930">
    <property type="entry name" value="Terpenoid_cyclase/PrenylTrfase"/>
</dbReference>